<dbReference type="InterPro" id="IPR001650">
    <property type="entry name" value="Helicase_C-like"/>
</dbReference>
<evidence type="ECO:0000256" key="1">
    <source>
        <dbReference type="ARBA" id="ARBA00005446"/>
    </source>
</evidence>
<dbReference type="GO" id="GO:0000724">
    <property type="term" value="P:double-strand break repair via homologous recombination"/>
    <property type="evidence" value="ECO:0007669"/>
    <property type="project" value="TreeGrafter"/>
</dbReference>
<dbReference type="SUPFAM" id="SSF52540">
    <property type="entry name" value="P-loop containing nucleoside triphosphate hydrolases"/>
    <property type="match status" value="1"/>
</dbReference>
<dbReference type="GO" id="GO:0005634">
    <property type="term" value="C:nucleus"/>
    <property type="evidence" value="ECO:0007669"/>
    <property type="project" value="UniProtKB-SubCell"/>
</dbReference>
<dbReference type="GO" id="GO:0016787">
    <property type="term" value="F:hydrolase activity"/>
    <property type="evidence" value="ECO:0007669"/>
    <property type="project" value="UniProtKB-KW"/>
</dbReference>
<dbReference type="GO" id="GO:0005737">
    <property type="term" value="C:cytoplasm"/>
    <property type="evidence" value="ECO:0007669"/>
    <property type="project" value="TreeGrafter"/>
</dbReference>
<evidence type="ECO:0000256" key="5">
    <source>
        <dbReference type="ARBA" id="ARBA00022840"/>
    </source>
</evidence>
<evidence type="ECO:0000256" key="7">
    <source>
        <dbReference type="RuleBase" id="RU364117"/>
    </source>
</evidence>
<dbReference type="SMART" id="SM00490">
    <property type="entry name" value="HELICc"/>
    <property type="match status" value="1"/>
</dbReference>
<name>A0A6A6G3L4_9PEZI</name>
<keyword evidence="2 7" id="KW-0547">Nucleotide-binding</keyword>
<dbReference type="GO" id="GO:0005694">
    <property type="term" value="C:chromosome"/>
    <property type="evidence" value="ECO:0007669"/>
    <property type="project" value="TreeGrafter"/>
</dbReference>
<dbReference type="GO" id="GO:0043138">
    <property type="term" value="F:3'-5' DNA helicase activity"/>
    <property type="evidence" value="ECO:0007669"/>
    <property type="project" value="UniProtKB-EC"/>
</dbReference>
<dbReference type="AlphaFoldDB" id="A0A6A6G3L4"/>
<reference evidence="11" key="1">
    <citation type="journal article" date="2020" name="Stud. Mycol.">
        <title>101 Dothideomycetes genomes: A test case for predicting lifestyles and emergence of pathogens.</title>
        <authorList>
            <person name="Haridas S."/>
            <person name="Albert R."/>
            <person name="Binder M."/>
            <person name="Bloem J."/>
            <person name="LaButti K."/>
            <person name="Salamov A."/>
            <person name="Andreopoulos B."/>
            <person name="Baker S."/>
            <person name="Barry K."/>
            <person name="Bills G."/>
            <person name="Bluhm B."/>
            <person name="Cannon C."/>
            <person name="Castanera R."/>
            <person name="Culley D."/>
            <person name="Daum C."/>
            <person name="Ezra D."/>
            <person name="Gonzalez J."/>
            <person name="Henrissat B."/>
            <person name="Kuo A."/>
            <person name="Liang C."/>
            <person name="Lipzen A."/>
            <person name="Lutzoni F."/>
            <person name="Magnuson J."/>
            <person name="Mondo S."/>
            <person name="Nolan M."/>
            <person name="Ohm R."/>
            <person name="Pangilinan J."/>
            <person name="Park H.-J."/>
            <person name="Ramirez L."/>
            <person name="Alfaro M."/>
            <person name="Sun H."/>
            <person name="Tritt A."/>
            <person name="Yoshinaga Y."/>
            <person name="Zwiers L.-H."/>
            <person name="Turgeon B."/>
            <person name="Goodwin S."/>
            <person name="Spatafora J."/>
            <person name="Crous P."/>
            <person name="Grigoriev I."/>
        </authorList>
    </citation>
    <scope>NUCLEOTIDE SEQUENCE [LARGE SCALE GENOMIC DNA]</scope>
    <source>
        <strain evidence="11">CECT 20119</strain>
    </source>
</reference>
<dbReference type="InterPro" id="IPR027417">
    <property type="entry name" value="P-loop_NTPase"/>
</dbReference>
<feature type="domain" description="Helicase C-terminal" evidence="9">
    <location>
        <begin position="274"/>
        <end position="426"/>
    </location>
</feature>
<dbReference type="PROSITE" id="PS51192">
    <property type="entry name" value="HELICASE_ATP_BIND_1"/>
    <property type="match status" value="1"/>
</dbReference>
<dbReference type="InterPro" id="IPR004589">
    <property type="entry name" value="DNA_helicase_ATP-dep_RecQ"/>
</dbReference>
<evidence type="ECO:0000256" key="3">
    <source>
        <dbReference type="ARBA" id="ARBA00022801"/>
    </source>
</evidence>
<accession>A0A6A6G3L4</accession>
<evidence type="ECO:0000256" key="4">
    <source>
        <dbReference type="ARBA" id="ARBA00022806"/>
    </source>
</evidence>
<protein>
    <recommendedName>
        <fullName evidence="7">ATP-dependent DNA helicase</fullName>
        <ecNumber evidence="7">5.6.2.4</ecNumber>
    </recommendedName>
</protein>
<dbReference type="GO" id="GO:0009378">
    <property type="term" value="F:four-way junction helicase activity"/>
    <property type="evidence" value="ECO:0007669"/>
    <property type="project" value="TreeGrafter"/>
</dbReference>
<dbReference type="InterPro" id="IPR011545">
    <property type="entry name" value="DEAD/DEAH_box_helicase_dom"/>
</dbReference>
<proteinExistence type="inferred from homology"/>
<dbReference type="EMBL" id="ML992513">
    <property type="protein sequence ID" value="KAF2220163.1"/>
    <property type="molecule type" value="Genomic_DNA"/>
</dbReference>
<dbReference type="Proteomes" id="UP000799538">
    <property type="component" value="Unassembled WGS sequence"/>
</dbReference>
<keyword evidence="7" id="KW-0539">Nucleus</keyword>
<dbReference type="InterPro" id="IPR014001">
    <property type="entry name" value="Helicase_ATP-bd"/>
</dbReference>
<evidence type="ECO:0000256" key="6">
    <source>
        <dbReference type="ARBA" id="ARBA00034617"/>
    </source>
</evidence>
<dbReference type="PROSITE" id="PS51194">
    <property type="entry name" value="HELICASE_CTER"/>
    <property type="match status" value="1"/>
</dbReference>
<keyword evidence="11" id="KW-1185">Reference proteome</keyword>
<dbReference type="SMART" id="SM00487">
    <property type="entry name" value="DEXDc"/>
    <property type="match status" value="1"/>
</dbReference>
<comment type="catalytic activity">
    <reaction evidence="6 7">
        <text>Couples ATP hydrolysis with the unwinding of duplex DNA by translocating in the 3'-5' direction.</text>
        <dbReference type="EC" id="5.6.2.4"/>
    </reaction>
</comment>
<dbReference type="CDD" id="cd17920">
    <property type="entry name" value="DEXHc_RecQ"/>
    <property type="match status" value="1"/>
</dbReference>
<organism evidence="10 11">
    <name type="scientific">Elsinoe ampelina</name>
    <dbReference type="NCBI Taxonomy" id="302913"/>
    <lineage>
        <taxon>Eukaryota</taxon>
        <taxon>Fungi</taxon>
        <taxon>Dikarya</taxon>
        <taxon>Ascomycota</taxon>
        <taxon>Pezizomycotina</taxon>
        <taxon>Dothideomycetes</taxon>
        <taxon>Dothideomycetidae</taxon>
        <taxon>Myriangiales</taxon>
        <taxon>Elsinoaceae</taxon>
        <taxon>Elsinoe</taxon>
    </lineage>
</organism>
<dbReference type="Gene3D" id="3.40.50.300">
    <property type="entry name" value="P-loop containing nucleotide triphosphate hydrolases"/>
    <property type="match status" value="2"/>
</dbReference>
<evidence type="ECO:0000259" key="8">
    <source>
        <dbReference type="PROSITE" id="PS51192"/>
    </source>
</evidence>
<keyword evidence="5 7" id="KW-0067">ATP-binding</keyword>
<evidence type="ECO:0000259" key="9">
    <source>
        <dbReference type="PROSITE" id="PS51194"/>
    </source>
</evidence>
<dbReference type="PANTHER" id="PTHR13710:SF152">
    <property type="entry name" value="ATP-DEPENDENT DNA HELICASE Q5"/>
    <property type="match status" value="1"/>
</dbReference>
<evidence type="ECO:0000313" key="10">
    <source>
        <dbReference type="EMBL" id="KAF2220163.1"/>
    </source>
</evidence>
<dbReference type="Pfam" id="PF00271">
    <property type="entry name" value="Helicase_C"/>
    <property type="match status" value="1"/>
</dbReference>
<dbReference type="GO" id="GO:0005524">
    <property type="term" value="F:ATP binding"/>
    <property type="evidence" value="ECO:0007669"/>
    <property type="project" value="UniProtKB-KW"/>
</dbReference>
<dbReference type="EC" id="5.6.2.4" evidence="7"/>
<gene>
    <name evidence="10" type="ORF">BDZ85DRAFT_275810</name>
</gene>
<dbReference type="Pfam" id="PF00270">
    <property type="entry name" value="DEAD"/>
    <property type="match status" value="1"/>
</dbReference>
<evidence type="ECO:0000256" key="2">
    <source>
        <dbReference type="ARBA" id="ARBA00022741"/>
    </source>
</evidence>
<dbReference type="OrthoDB" id="10261556at2759"/>
<dbReference type="Pfam" id="PF16124">
    <property type="entry name" value="RecQ_Zn_bind"/>
    <property type="match status" value="1"/>
</dbReference>
<comment type="subcellular location">
    <subcellularLocation>
        <location evidence="7">Nucleus</location>
    </subcellularLocation>
</comment>
<evidence type="ECO:0000313" key="11">
    <source>
        <dbReference type="Proteomes" id="UP000799538"/>
    </source>
</evidence>
<keyword evidence="3 7" id="KW-0378">Hydrolase</keyword>
<dbReference type="NCBIfam" id="TIGR00614">
    <property type="entry name" value="recQ_fam"/>
    <property type="match status" value="1"/>
</dbReference>
<sequence length="498" mass="56763">MPGVRRPQPFHDIDYTLRVTFGKSSFRPTQREVITAALEGHDVYLQAATSFGKSLCFQLPAVIDIGCKWNANELHDRSESFIVTLVVSPLLALMKNQITSLEAAGIPVASINSATSRGEKDGILDDLKCGHPNIKLLYVTPELCEMDYFRKVLRTIHSQGELARIAVDEAHCISEWGHDFRKSFQELSFFKREFPEVPMICCTATATSKVSSDIVKTLGLDMLKLRTFTMSTSRPNLHYEIRFKSEEEDHYDAFLAWMKNIYKRRQNDTVRAVELAAAGERISNVSGIIYTLSRRDTEILAERLTYDGIGAKAYHAKLESSEKDEILQKWVTNQPGYDVVVATTAFGMGIDKEDVRFVVHWQIPKSFEGFYQEAGRAGRDGKASVCVLYYSREDRDRSASMMMKEMAKNKGKPKVEAAYKQRADSLQKLVNYCEETRRCRHKLISEYFGDQSGGVCDYACDFCKDRDMLAKRKEIGLASEEWCSTQKEMGRYDYDEYD</sequence>
<dbReference type="PANTHER" id="PTHR13710">
    <property type="entry name" value="DNA HELICASE RECQ FAMILY MEMBER"/>
    <property type="match status" value="1"/>
</dbReference>
<feature type="domain" description="Helicase ATP-binding" evidence="8">
    <location>
        <begin position="34"/>
        <end position="224"/>
    </location>
</feature>
<comment type="similarity">
    <text evidence="1 7">Belongs to the helicase family. RecQ subfamily.</text>
</comment>
<keyword evidence="4 7" id="KW-0347">Helicase</keyword>
<dbReference type="InterPro" id="IPR032284">
    <property type="entry name" value="RecQ_Zn-bd"/>
</dbReference>
<dbReference type="GO" id="GO:0003676">
    <property type="term" value="F:nucleic acid binding"/>
    <property type="evidence" value="ECO:0007669"/>
    <property type="project" value="InterPro"/>
</dbReference>
<comment type="catalytic activity">
    <reaction evidence="7">
        <text>ATP + H2O = ADP + phosphate + H(+)</text>
        <dbReference type="Rhea" id="RHEA:13065"/>
        <dbReference type="ChEBI" id="CHEBI:15377"/>
        <dbReference type="ChEBI" id="CHEBI:15378"/>
        <dbReference type="ChEBI" id="CHEBI:30616"/>
        <dbReference type="ChEBI" id="CHEBI:43474"/>
        <dbReference type="ChEBI" id="CHEBI:456216"/>
    </reaction>
</comment>